<dbReference type="AlphaFoldDB" id="A0A161QDA8"/>
<dbReference type="RefSeq" id="WP_068747636.1">
    <property type="nucleotide sequence ID" value="NZ_LOHZ01000020.1"/>
</dbReference>
<comment type="caution">
    <text evidence="2">The sequence shown here is derived from an EMBL/GenBank/DDBJ whole genome shotgun (WGS) entry which is preliminary data.</text>
</comment>
<dbReference type="SMART" id="SM00481">
    <property type="entry name" value="POLIIIAc"/>
    <property type="match status" value="1"/>
</dbReference>
<dbReference type="EMBL" id="LOHZ01000020">
    <property type="protein sequence ID" value="KYO67823.1"/>
    <property type="molecule type" value="Genomic_DNA"/>
</dbReference>
<dbReference type="GO" id="GO:0004527">
    <property type="term" value="F:exonuclease activity"/>
    <property type="evidence" value="ECO:0007669"/>
    <property type="project" value="UniProtKB-KW"/>
</dbReference>
<dbReference type="InterPro" id="IPR004013">
    <property type="entry name" value="PHP_dom"/>
</dbReference>
<dbReference type="GO" id="GO:0042578">
    <property type="term" value="F:phosphoric ester hydrolase activity"/>
    <property type="evidence" value="ECO:0007669"/>
    <property type="project" value="TreeGrafter"/>
</dbReference>
<dbReference type="PANTHER" id="PTHR36928">
    <property type="entry name" value="PHOSPHATASE YCDX-RELATED"/>
    <property type="match status" value="1"/>
</dbReference>
<dbReference type="InterPro" id="IPR003141">
    <property type="entry name" value="Pol/His_phosphatase_N"/>
</dbReference>
<dbReference type="PANTHER" id="PTHR36928:SF1">
    <property type="entry name" value="PHOSPHATASE YCDX-RELATED"/>
    <property type="match status" value="1"/>
</dbReference>
<keyword evidence="2" id="KW-0269">Exonuclease</keyword>
<proteinExistence type="predicted"/>
<dbReference type="GO" id="GO:0005829">
    <property type="term" value="C:cytosol"/>
    <property type="evidence" value="ECO:0007669"/>
    <property type="project" value="TreeGrafter"/>
</dbReference>
<name>A0A161QDA8_9FIRM</name>
<dbReference type="Proteomes" id="UP000075737">
    <property type="component" value="Unassembled WGS sequence"/>
</dbReference>
<dbReference type="SUPFAM" id="SSF89550">
    <property type="entry name" value="PHP domain-like"/>
    <property type="match status" value="1"/>
</dbReference>
<feature type="domain" description="Polymerase/histidinol phosphatase N-terminal" evidence="1">
    <location>
        <begin position="5"/>
        <end position="83"/>
    </location>
</feature>
<dbReference type="STRING" id="520767.ATZ99_04630"/>
<keyword evidence="3" id="KW-1185">Reference proteome</keyword>
<organism evidence="2 3">
    <name type="scientific">Thermovenabulum gondwanense</name>
    <dbReference type="NCBI Taxonomy" id="520767"/>
    <lineage>
        <taxon>Bacteria</taxon>
        <taxon>Bacillati</taxon>
        <taxon>Bacillota</taxon>
        <taxon>Clostridia</taxon>
        <taxon>Thermosediminibacterales</taxon>
        <taxon>Thermosediminibacteraceae</taxon>
        <taxon>Thermovenabulum</taxon>
    </lineage>
</organism>
<evidence type="ECO:0000313" key="3">
    <source>
        <dbReference type="Proteomes" id="UP000075737"/>
    </source>
</evidence>
<gene>
    <name evidence="2" type="primary">polX_1</name>
    <name evidence="2" type="ORF">ATZ99_04630</name>
</gene>
<dbReference type="OrthoDB" id="9808747at2"/>
<reference evidence="2 3" key="1">
    <citation type="submission" date="2015-12" db="EMBL/GenBank/DDBJ databases">
        <title>Draft genome of Thermovenabulum gondwanense isolated from a red thermophilic microbial mat colonisisng an outflow channel of a bore well.</title>
        <authorList>
            <person name="Patel B.K."/>
        </authorList>
    </citation>
    <scope>NUCLEOTIDE SEQUENCE [LARGE SCALE GENOMIC DNA]</scope>
    <source>
        <strain evidence="2 3">R270</strain>
    </source>
</reference>
<dbReference type="Gene3D" id="3.20.20.140">
    <property type="entry name" value="Metal-dependent hydrolases"/>
    <property type="match status" value="1"/>
</dbReference>
<keyword evidence="2" id="KW-0540">Nuclease</keyword>
<dbReference type="InterPro" id="IPR050243">
    <property type="entry name" value="PHP_phosphatase"/>
</dbReference>
<protein>
    <submittedName>
        <fullName evidence="2">DNA polymerase/3'-5' exonuclease PolX</fullName>
    </submittedName>
</protein>
<dbReference type="InterPro" id="IPR016195">
    <property type="entry name" value="Pol/histidinol_Pase-like"/>
</dbReference>
<accession>A0A161QDA8</accession>
<keyword evidence="2" id="KW-0378">Hydrolase</keyword>
<sequence>MKLFADFHTHTKYSHGKGTVKENVYSALKKGLKAVGISEHGPNNIGVGTNLKDFERIKKEIEQLKKEFKEIDILFGCEANVISLEGDLDIPEEILEQMDYVMVGLHPQIWGKSIKDTYHILIENYLVKTINTYLQKVMKQNTQALINAMERYKIDIITHPGLHMPIDTGILAKKAAEKGTALEINAGHDHTTVEYIRIAKRQGVKFALGSDAHEPERVGELSRAIKLAKEAGLTKTDIINAL</sequence>
<dbReference type="Pfam" id="PF02811">
    <property type="entry name" value="PHP"/>
    <property type="match status" value="1"/>
</dbReference>
<evidence type="ECO:0000259" key="1">
    <source>
        <dbReference type="SMART" id="SM00481"/>
    </source>
</evidence>
<dbReference type="GO" id="GO:0008270">
    <property type="term" value="F:zinc ion binding"/>
    <property type="evidence" value="ECO:0007669"/>
    <property type="project" value="TreeGrafter"/>
</dbReference>
<evidence type="ECO:0000313" key="2">
    <source>
        <dbReference type="EMBL" id="KYO67823.1"/>
    </source>
</evidence>